<accession>A0A0R0CW33</accession>
<proteinExistence type="predicted"/>
<dbReference type="EMBL" id="LDJL01000011">
    <property type="protein sequence ID" value="KRG69224.1"/>
    <property type="molecule type" value="Genomic_DNA"/>
</dbReference>
<feature type="transmembrane region" description="Helical" evidence="1">
    <location>
        <begin position="174"/>
        <end position="194"/>
    </location>
</feature>
<keyword evidence="1" id="KW-0812">Transmembrane</keyword>
<feature type="transmembrane region" description="Helical" evidence="1">
    <location>
        <begin position="80"/>
        <end position="102"/>
    </location>
</feature>
<protein>
    <recommendedName>
        <fullName evidence="4">DUF998 domain-containing protein</fullName>
    </recommendedName>
</protein>
<evidence type="ECO:0008006" key="4">
    <source>
        <dbReference type="Google" id="ProtNLM"/>
    </source>
</evidence>
<evidence type="ECO:0000256" key="1">
    <source>
        <dbReference type="SAM" id="Phobius"/>
    </source>
</evidence>
<dbReference type="AlphaFoldDB" id="A0A0R0CW33"/>
<dbReference type="PATRIC" id="fig|344882.3.peg.683"/>
<comment type="caution">
    <text evidence="2">The sequence shown here is derived from an EMBL/GenBank/DDBJ whole genome shotgun (WGS) entry which is preliminary data.</text>
</comment>
<reference evidence="2 3" key="1">
    <citation type="submission" date="2015-05" db="EMBL/GenBank/DDBJ databases">
        <title>Genome sequencing and analysis of members of genus Stenotrophomonas.</title>
        <authorList>
            <person name="Patil P.P."/>
            <person name="Midha S."/>
            <person name="Patil P.B."/>
        </authorList>
    </citation>
    <scope>NUCLEOTIDE SEQUENCE [LARGE SCALE GENOMIC DNA]</scope>
    <source>
        <strain evidence="2 3">DSM 21858</strain>
    </source>
</reference>
<dbReference type="Proteomes" id="UP000052052">
    <property type="component" value="Unassembled WGS sequence"/>
</dbReference>
<keyword evidence="1" id="KW-0472">Membrane</keyword>
<keyword evidence="1" id="KW-1133">Transmembrane helix</keyword>
<sequence length="195" mass="20622">MNHALKHLGLAATVVFIASAVGFGAALKGYSHVLHPVDLLGGIGLPHGLAFNLLGLVLPGVLAGVVAMDLRRRLPHTAPWTVKIGAQLLFLSALGFIALGLLPLDIEDLNNHASRLHATAWMLWWVAFVAGAGLLAWGLRGQPQWTLLAAISRVAALGVLVMVLFGVSFLPGGIAQRLAYGLWLLWLCVAARAAR</sequence>
<feature type="transmembrane region" description="Helical" evidence="1">
    <location>
        <begin position="122"/>
        <end position="139"/>
    </location>
</feature>
<feature type="transmembrane region" description="Helical" evidence="1">
    <location>
        <begin position="146"/>
        <end position="168"/>
    </location>
</feature>
<organism evidence="2 3">
    <name type="scientific">Pseudoxanthomonas dokdonensis</name>
    <dbReference type="NCBI Taxonomy" id="344882"/>
    <lineage>
        <taxon>Bacteria</taxon>
        <taxon>Pseudomonadati</taxon>
        <taxon>Pseudomonadota</taxon>
        <taxon>Gammaproteobacteria</taxon>
        <taxon>Lysobacterales</taxon>
        <taxon>Lysobacteraceae</taxon>
        <taxon>Pseudoxanthomonas</taxon>
    </lineage>
</organism>
<name>A0A0R0CW33_9GAMM</name>
<dbReference type="Pfam" id="PF06197">
    <property type="entry name" value="DUF998"/>
    <property type="match status" value="1"/>
</dbReference>
<evidence type="ECO:0000313" key="2">
    <source>
        <dbReference type="EMBL" id="KRG69224.1"/>
    </source>
</evidence>
<evidence type="ECO:0000313" key="3">
    <source>
        <dbReference type="Proteomes" id="UP000052052"/>
    </source>
</evidence>
<feature type="transmembrane region" description="Helical" evidence="1">
    <location>
        <begin position="48"/>
        <end position="68"/>
    </location>
</feature>
<keyword evidence="3" id="KW-1185">Reference proteome</keyword>
<dbReference type="InterPro" id="IPR009339">
    <property type="entry name" value="DUF998"/>
</dbReference>
<gene>
    <name evidence="2" type="ORF">ABB29_11585</name>
</gene>